<sequence length="281" mass="33265">MFFYKNFISINFTIFLILFLLYTPFGLCKKSQNIFKRNFLFPRFLLKNENGQQIEQQKKIIARSIDEPIDVLDNEIFEDNNEGDQSVIEINENILKSVIKPSSPSRRPCYFSPIQCLLHSPDHNRKFENYPEFQHNPRSFRTSKLFKMDEILPKLNEEINLETINSTTKLNKKEEEEEQNNNNKLYSSLFIKIENGKQQNFNTNIPNLKAAFEKLLRNSQQEGGKIKTKTRRILRQSNNNLENNDLINNNNNEQIKKEGKINKFYSNPFRRSTSNSWLRGL</sequence>
<dbReference type="EMBL" id="JABEBT010000062">
    <property type="protein sequence ID" value="KAF7634206.1"/>
    <property type="molecule type" value="Genomic_DNA"/>
</dbReference>
<comment type="caution">
    <text evidence="2">The sequence shown here is derived from an EMBL/GenBank/DDBJ whole genome shotgun (WGS) entry which is preliminary data.</text>
</comment>
<evidence type="ECO:0000256" key="1">
    <source>
        <dbReference type="SAM" id="Phobius"/>
    </source>
</evidence>
<proteinExistence type="predicted"/>
<protein>
    <submittedName>
        <fullName evidence="2">Uncharacterized protein</fullName>
    </submittedName>
</protein>
<evidence type="ECO:0000313" key="3">
    <source>
        <dbReference type="Proteomes" id="UP000605970"/>
    </source>
</evidence>
<dbReference type="AlphaFoldDB" id="A0A8S9ZM81"/>
<accession>A0A8S9ZM81</accession>
<organism evidence="2 3">
    <name type="scientific">Meloidogyne graminicola</name>
    <dbReference type="NCBI Taxonomy" id="189291"/>
    <lineage>
        <taxon>Eukaryota</taxon>
        <taxon>Metazoa</taxon>
        <taxon>Ecdysozoa</taxon>
        <taxon>Nematoda</taxon>
        <taxon>Chromadorea</taxon>
        <taxon>Rhabditida</taxon>
        <taxon>Tylenchina</taxon>
        <taxon>Tylenchomorpha</taxon>
        <taxon>Tylenchoidea</taxon>
        <taxon>Meloidogynidae</taxon>
        <taxon>Meloidogyninae</taxon>
        <taxon>Meloidogyne</taxon>
    </lineage>
</organism>
<gene>
    <name evidence="2" type="ORF">Mgra_00006385</name>
</gene>
<keyword evidence="1" id="KW-0472">Membrane</keyword>
<keyword evidence="3" id="KW-1185">Reference proteome</keyword>
<evidence type="ECO:0000313" key="2">
    <source>
        <dbReference type="EMBL" id="KAF7634206.1"/>
    </source>
</evidence>
<keyword evidence="1" id="KW-1133">Transmembrane helix</keyword>
<keyword evidence="1" id="KW-0812">Transmembrane</keyword>
<dbReference type="Proteomes" id="UP000605970">
    <property type="component" value="Unassembled WGS sequence"/>
</dbReference>
<feature type="transmembrane region" description="Helical" evidence="1">
    <location>
        <begin position="6"/>
        <end position="27"/>
    </location>
</feature>
<reference evidence="2" key="1">
    <citation type="journal article" date="2020" name="Ecol. Evol.">
        <title>Genome structure and content of the rice root-knot nematode (Meloidogyne graminicola).</title>
        <authorList>
            <person name="Phan N.T."/>
            <person name="Danchin E.G.J."/>
            <person name="Klopp C."/>
            <person name="Perfus-Barbeoch L."/>
            <person name="Kozlowski D.K."/>
            <person name="Koutsovoulos G.D."/>
            <person name="Lopez-Roques C."/>
            <person name="Bouchez O."/>
            <person name="Zahm M."/>
            <person name="Besnard G."/>
            <person name="Bellafiore S."/>
        </authorList>
    </citation>
    <scope>NUCLEOTIDE SEQUENCE</scope>
    <source>
        <strain evidence="2">VN-18</strain>
    </source>
</reference>
<dbReference type="OrthoDB" id="5901034at2759"/>
<name>A0A8S9ZM81_9BILA</name>